<evidence type="ECO:0000256" key="1">
    <source>
        <dbReference type="ARBA" id="ARBA00022722"/>
    </source>
</evidence>
<dbReference type="GO" id="GO:0004518">
    <property type="term" value="F:nuclease activity"/>
    <property type="evidence" value="ECO:0007669"/>
    <property type="project" value="UniProtKB-KW"/>
</dbReference>
<evidence type="ECO:0000313" key="3">
    <source>
        <dbReference type="EMBL" id="DAE00574.1"/>
    </source>
</evidence>
<keyword evidence="2" id="KW-0378">Hydrolase</keyword>
<sequence length="599" mass="70179">MKFLPRALDESKLMILRTYYDSGTNDFKTPDDVLDIVYKDIDTGKIYIETLNNPKIEIYVVKPQYRTFDYYKNFIKKEECDKYLVPYKFRYAEIGKILGCSPKDAKFSKYVYQIDMDIEHFYIMQFFKEYGCKTDNKPLTLGFSDIESDIIQIEDGFPTPGETPTNAISYFDEGKDVMYTLVCVQDNVPHVPETSKKYEFYEKLRERFKKQTDDFIARIDEFKEECRKDFEETYGKIDYKIMVFEDEVSMYKAYWKIIEYCQNDYAFFWNAPYDISNLIERPRFLGIDPSEIICSPDFGPRKVKWHEDKNAQVHKRKHIFDTYTKTTFMDQMVNYAGIRSGKGKLPSVKLNAIAKNELKDEKLDYSEYGNIKMFPYYDWWKFIKYNIKDVLLQVGIERKTHDANYIYLVMTTSSLKPSEVFTSTTVVGNDLRLFADMESGMVMGSNKNKLFKVPKTEEQIKEEKKDKFAGAFVMNPGHCSSTGYVLLGALNKYIHDHAIDFDITSEYPTGMLIMNSSNETMVGKVYLEDPDNIEIKLYENMYIIDGDDQVIYNKTADKSNLMVEGLSENNPTAFGETFFHLPSFTQIATHIEDNIEDFI</sequence>
<reference evidence="3" key="1">
    <citation type="journal article" date="2021" name="Proc. Natl. Acad. Sci. U.S.A.">
        <title>A Catalog of Tens of Thousands of Viruses from Human Metagenomes Reveals Hidden Associations with Chronic Diseases.</title>
        <authorList>
            <person name="Tisza M.J."/>
            <person name="Buck C.B."/>
        </authorList>
    </citation>
    <scope>NUCLEOTIDE SEQUENCE</scope>
    <source>
        <strain evidence="3">Ctrf010</strain>
    </source>
</reference>
<name>A0A8S5P0G3_9CAUD</name>
<dbReference type="InterPro" id="IPR036397">
    <property type="entry name" value="RNaseH_sf"/>
</dbReference>
<dbReference type="Gene3D" id="3.90.1600.10">
    <property type="entry name" value="Palm domain of DNA polymerase"/>
    <property type="match status" value="1"/>
</dbReference>
<dbReference type="GO" id="GO:0016787">
    <property type="term" value="F:hydrolase activity"/>
    <property type="evidence" value="ECO:0007669"/>
    <property type="project" value="UniProtKB-KW"/>
</dbReference>
<proteinExistence type="predicted"/>
<dbReference type="Gene3D" id="3.30.420.10">
    <property type="entry name" value="Ribonuclease H-like superfamily/Ribonuclease H"/>
    <property type="match status" value="1"/>
</dbReference>
<evidence type="ECO:0000256" key="2">
    <source>
        <dbReference type="ARBA" id="ARBA00022801"/>
    </source>
</evidence>
<organism evidence="3">
    <name type="scientific">Myoviridae sp. ctrf010</name>
    <dbReference type="NCBI Taxonomy" id="2825182"/>
    <lineage>
        <taxon>Viruses</taxon>
        <taxon>Duplodnaviria</taxon>
        <taxon>Heunggongvirae</taxon>
        <taxon>Uroviricota</taxon>
        <taxon>Caudoviricetes</taxon>
    </lineage>
</organism>
<keyword evidence="1" id="KW-0540">Nuclease</keyword>
<protein>
    <submittedName>
        <fullName evidence="3">DNA polymerase</fullName>
    </submittedName>
</protein>
<dbReference type="InterPro" id="IPR023211">
    <property type="entry name" value="DNA_pol_palm_dom_sf"/>
</dbReference>
<dbReference type="GO" id="GO:0003676">
    <property type="term" value="F:nucleic acid binding"/>
    <property type="evidence" value="ECO:0007669"/>
    <property type="project" value="InterPro"/>
</dbReference>
<dbReference type="SUPFAM" id="SSF53098">
    <property type="entry name" value="Ribonuclease H-like"/>
    <property type="match status" value="1"/>
</dbReference>
<accession>A0A8S5P0G3</accession>
<dbReference type="EMBL" id="BK015305">
    <property type="protein sequence ID" value="DAE00574.1"/>
    <property type="molecule type" value="Genomic_DNA"/>
</dbReference>
<dbReference type="InterPro" id="IPR012337">
    <property type="entry name" value="RNaseH-like_sf"/>
</dbReference>